<dbReference type="AlphaFoldDB" id="A0A8J3STG8"/>
<dbReference type="GO" id="GO:0046872">
    <property type="term" value="F:metal ion binding"/>
    <property type="evidence" value="ECO:0007669"/>
    <property type="project" value="UniProtKB-KW"/>
</dbReference>
<dbReference type="EMBL" id="BOOK01000007">
    <property type="protein sequence ID" value="GIH99240.1"/>
    <property type="molecule type" value="Genomic_DNA"/>
</dbReference>
<feature type="transmembrane region" description="Helical" evidence="10">
    <location>
        <begin position="37"/>
        <end position="55"/>
    </location>
</feature>
<dbReference type="Pfam" id="PF00004">
    <property type="entry name" value="AAA"/>
    <property type="match status" value="2"/>
</dbReference>
<keyword evidence="5" id="KW-0378">Hydrolase</keyword>
<sequence length="972" mass="107543">MKSPAPPPHVEGLRPPGSGPTDPESQTRKRMPFWDRIKFVLILTIIYFVLVWNKMASFEGVMSFQDALILTARDAPWIFWLLGAEILRQIHFGISEHSAGYHGFWTRSVFGGFERWTHRRFSDWNRFRLARAIKWLFWIGVLALILGEVLGTSPALALFQAPALIWQALPYVAQLAFAFFFIAFQFIGLFWLLSRGGVETYFPDDIKTRFSDVWGQDHVVERVKENIVFLEKPDAIEERGGYVPSGLLLWGPPGTGKTLMAEAVAGETGKPYVFVDPGAFVNMFMGIGILKVKSLFRKLRKLALRYGGVIVFFDEADSLGRRGSLAQQGPRGGPGFSPHSGGCHGFGYLSEDTRWLLARDTGGRQEPETGRNRFFMGGNMGGGGDPGTLQALLTELSGLKKPRGLVNRYVRRLFGMRPKPPPKYRILVMMATNMPNSLDEALLRPGRIDRIYKVGYPSKAGRVRTYRGYFDKVEHELTEEQLDKLATITPYATGATIKDLVNESLITAIRDGREVITWSDVTRAKRLKQLGPPEDVEYIERERHAVAVHEACHAVAAYRTRYHLEIDIATIEKGADYLGMVASIKPEDQFTRWKSEHEADIMVSLASLAGERMFFAEDNSSGVSGDLFSATFLTALMEAHWGMGRGVTSLPALQELEIMGGKSMPRPGGGAGGIGFTKPPGGGQKSAPDVLGERIEYNLVRLLDKTEELLREHRREVLCLAHALETHKTLNGDDVVAILEQRQGPLVDGSIYRSDDFYAEIEEYHQEAARAHREHSRVERELPVPLTVPRLEPSVAVIQGSVVTGNGHGSSASLEPLEEHGPEFVPWEDRKEHVAVETPLPEVVDEARPAAPRAGWRRFRAFAVVVASLVALALFTLLGVYVFTGDPSAMAGVGLGAERGTLLVVFVAVVAVVVGTGIAFAVIRGVQSARARAEAQRDRAVERAQLLAAAMDPEIAMRLLGYNGPDGERPAR</sequence>
<evidence type="ECO:0000256" key="5">
    <source>
        <dbReference type="ARBA" id="ARBA00022801"/>
    </source>
</evidence>
<comment type="cofactor">
    <cofactor evidence="1">
        <name>Zn(2+)</name>
        <dbReference type="ChEBI" id="CHEBI:29105"/>
    </cofactor>
</comment>
<dbReference type="InterPro" id="IPR003959">
    <property type="entry name" value="ATPase_AAA_core"/>
</dbReference>
<evidence type="ECO:0000313" key="12">
    <source>
        <dbReference type="EMBL" id="GIH99240.1"/>
    </source>
</evidence>
<evidence type="ECO:0000256" key="8">
    <source>
        <dbReference type="RuleBase" id="RU003651"/>
    </source>
</evidence>
<feature type="transmembrane region" description="Helical" evidence="10">
    <location>
        <begin position="903"/>
        <end position="923"/>
    </location>
</feature>
<dbReference type="GO" id="GO:0030163">
    <property type="term" value="P:protein catabolic process"/>
    <property type="evidence" value="ECO:0007669"/>
    <property type="project" value="TreeGrafter"/>
</dbReference>
<dbReference type="InterPro" id="IPR003960">
    <property type="entry name" value="ATPase_AAA_CS"/>
</dbReference>
<dbReference type="SMART" id="SM00382">
    <property type="entry name" value="AAA"/>
    <property type="match status" value="1"/>
</dbReference>
<dbReference type="SUPFAM" id="SSF140990">
    <property type="entry name" value="FtsH protease domain-like"/>
    <property type="match status" value="1"/>
</dbReference>
<dbReference type="GO" id="GO:0005886">
    <property type="term" value="C:plasma membrane"/>
    <property type="evidence" value="ECO:0007669"/>
    <property type="project" value="TreeGrafter"/>
</dbReference>
<dbReference type="GO" id="GO:0004176">
    <property type="term" value="F:ATP-dependent peptidase activity"/>
    <property type="evidence" value="ECO:0007669"/>
    <property type="project" value="InterPro"/>
</dbReference>
<dbReference type="Pfam" id="PF17862">
    <property type="entry name" value="AAA_lid_3"/>
    <property type="match status" value="1"/>
</dbReference>
<organism evidence="12 13">
    <name type="scientific">Planobispora takensis</name>
    <dbReference type="NCBI Taxonomy" id="1367882"/>
    <lineage>
        <taxon>Bacteria</taxon>
        <taxon>Bacillati</taxon>
        <taxon>Actinomycetota</taxon>
        <taxon>Actinomycetes</taxon>
        <taxon>Streptosporangiales</taxon>
        <taxon>Streptosporangiaceae</taxon>
        <taxon>Planobispora</taxon>
    </lineage>
</organism>
<feature type="transmembrane region" description="Helical" evidence="10">
    <location>
        <begin position="135"/>
        <end position="159"/>
    </location>
</feature>
<dbReference type="Proteomes" id="UP000634476">
    <property type="component" value="Unassembled WGS sequence"/>
</dbReference>
<evidence type="ECO:0000256" key="9">
    <source>
        <dbReference type="SAM" id="MobiDB-lite"/>
    </source>
</evidence>
<dbReference type="PROSITE" id="PS00674">
    <property type="entry name" value="AAA"/>
    <property type="match status" value="1"/>
</dbReference>
<evidence type="ECO:0000256" key="6">
    <source>
        <dbReference type="ARBA" id="ARBA00022833"/>
    </source>
</evidence>
<dbReference type="InterPro" id="IPR003593">
    <property type="entry name" value="AAA+_ATPase"/>
</dbReference>
<keyword evidence="6" id="KW-0862">Zinc</keyword>
<evidence type="ECO:0000256" key="3">
    <source>
        <dbReference type="ARBA" id="ARBA00022670"/>
    </source>
</evidence>
<gene>
    <name evidence="12" type="ORF">Pta02_12490</name>
</gene>
<protein>
    <recommendedName>
        <fullName evidence="11">AAA+ ATPase domain-containing protein</fullName>
    </recommendedName>
</protein>
<keyword evidence="3" id="KW-0645">Protease</keyword>
<dbReference type="GO" id="GO:0016887">
    <property type="term" value="F:ATP hydrolysis activity"/>
    <property type="evidence" value="ECO:0007669"/>
    <property type="project" value="InterPro"/>
</dbReference>
<evidence type="ECO:0000256" key="10">
    <source>
        <dbReference type="SAM" id="Phobius"/>
    </source>
</evidence>
<keyword evidence="7" id="KW-0482">Metalloprotease</keyword>
<keyword evidence="8" id="KW-0067">ATP-binding</keyword>
<dbReference type="InterPro" id="IPR000642">
    <property type="entry name" value="Peptidase_M41"/>
</dbReference>
<accession>A0A8J3STG8</accession>
<dbReference type="InterPro" id="IPR027417">
    <property type="entry name" value="P-loop_NTPase"/>
</dbReference>
<evidence type="ECO:0000256" key="2">
    <source>
        <dbReference type="ARBA" id="ARBA00010044"/>
    </source>
</evidence>
<dbReference type="Gene3D" id="3.40.50.300">
    <property type="entry name" value="P-loop containing nucleotide triphosphate hydrolases"/>
    <property type="match status" value="1"/>
</dbReference>
<feature type="region of interest" description="Disordered" evidence="9">
    <location>
        <begin position="1"/>
        <end position="28"/>
    </location>
</feature>
<comment type="similarity">
    <text evidence="8">Belongs to the AAA ATPase family.</text>
</comment>
<name>A0A8J3STG8_9ACTN</name>
<dbReference type="InterPro" id="IPR037219">
    <property type="entry name" value="Peptidase_M41-like"/>
</dbReference>
<reference evidence="12" key="1">
    <citation type="submission" date="2021-01" db="EMBL/GenBank/DDBJ databases">
        <title>Whole genome shotgun sequence of Planobispora takensis NBRC 109077.</title>
        <authorList>
            <person name="Komaki H."/>
            <person name="Tamura T."/>
        </authorList>
    </citation>
    <scope>NUCLEOTIDE SEQUENCE</scope>
    <source>
        <strain evidence="12">NBRC 109077</strain>
    </source>
</reference>
<comment type="caution">
    <text evidence="12">The sequence shown here is derived from an EMBL/GenBank/DDBJ whole genome shotgun (WGS) entry which is preliminary data.</text>
</comment>
<evidence type="ECO:0000256" key="7">
    <source>
        <dbReference type="ARBA" id="ARBA00023049"/>
    </source>
</evidence>
<keyword evidence="10" id="KW-0472">Membrane</keyword>
<dbReference type="Gene3D" id="1.20.58.760">
    <property type="entry name" value="Peptidase M41"/>
    <property type="match status" value="1"/>
</dbReference>
<dbReference type="PANTHER" id="PTHR23076">
    <property type="entry name" value="METALLOPROTEASE M41 FTSH"/>
    <property type="match status" value="1"/>
</dbReference>
<evidence type="ECO:0000256" key="4">
    <source>
        <dbReference type="ARBA" id="ARBA00022723"/>
    </source>
</evidence>
<feature type="transmembrane region" description="Helical" evidence="10">
    <location>
        <begin position="861"/>
        <end position="883"/>
    </location>
</feature>
<dbReference type="Gene3D" id="1.10.8.60">
    <property type="match status" value="1"/>
</dbReference>
<evidence type="ECO:0000259" key="11">
    <source>
        <dbReference type="SMART" id="SM00382"/>
    </source>
</evidence>
<dbReference type="PANTHER" id="PTHR23076:SF97">
    <property type="entry name" value="ATP-DEPENDENT ZINC METALLOPROTEASE YME1L1"/>
    <property type="match status" value="1"/>
</dbReference>
<proteinExistence type="inferred from homology"/>
<keyword evidence="8" id="KW-0547">Nucleotide-binding</keyword>
<dbReference type="GO" id="GO:0005524">
    <property type="term" value="F:ATP binding"/>
    <property type="evidence" value="ECO:0007669"/>
    <property type="project" value="UniProtKB-KW"/>
</dbReference>
<dbReference type="GO" id="GO:0004222">
    <property type="term" value="F:metalloendopeptidase activity"/>
    <property type="evidence" value="ECO:0007669"/>
    <property type="project" value="InterPro"/>
</dbReference>
<keyword evidence="10" id="KW-1133">Transmembrane helix</keyword>
<dbReference type="GO" id="GO:0006508">
    <property type="term" value="P:proteolysis"/>
    <property type="evidence" value="ECO:0007669"/>
    <property type="project" value="UniProtKB-KW"/>
</dbReference>
<dbReference type="SUPFAM" id="SSF52540">
    <property type="entry name" value="P-loop containing nucleoside triphosphate hydrolases"/>
    <property type="match status" value="1"/>
</dbReference>
<dbReference type="InterPro" id="IPR041569">
    <property type="entry name" value="AAA_lid_3"/>
</dbReference>
<keyword evidence="4" id="KW-0479">Metal-binding</keyword>
<keyword evidence="10" id="KW-0812">Transmembrane</keyword>
<dbReference type="RefSeq" id="WP_203873712.1">
    <property type="nucleotide sequence ID" value="NZ_BOOK01000007.1"/>
</dbReference>
<comment type="similarity">
    <text evidence="2">In the C-terminal section; belongs to the peptidase M41 family.</text>
</comment>
<dbReference type="Pfam" id="PF01434">
    <property type="entry name" value="Peptidase_M41"/>
    <property type="match status" value="1"/>
</dbReference>
<evidence type="ECO:0000313" key="13">
    <source>
        <dbReference type="Proteomes" id="UP000634476"/>
    </source>
</evidence>
<feature type="transmembrane region" description="Helical" evidence="10">
    <location>
        <begin position="171"/>
        <end position="193"/>
    </location>
</feature>
<feature type="domain" description="AAA+ ATPase" evidence="11">
    <location>
        <begin position="243"/>
        <end position="458"/>
    </location>
</feature>
<keyword evidence="13" id="KW-1185">Reference proteome</keyword>
<evidence type="ECO:0000256" key="1">
    <source>
        <dbReference type="ARBA" id="ARBA00001947"/>
    </source>
</evidence>